<dbReference type="AlphaFoldDB" id="A0A5D2CM82"/>
<keyword evidence="2" id="KW-1185">Reference proteome</keyword>
<gene>
    <name evidence="1" type="ORF">ES288_D05G327000v1</name>
</gene>
<sequence length="118" mass="13639">MPLRVVISGAKEKTLQVALLKNAECFKLVEIIRCHFIPSPFFIPSNLSHTRNKSFFPPKFPQNSPKSRTLVCITSRTRRFPFCRSSSTVALINRRQTRRCTPLLSEKSVRICFEIEEI</sequence>
<name>A0A5D2CM82_GOSDA</name>
<proteinExistence type="predicted"/>
<protein>
    <submittedName>
        <fullName evidence="1">Uncharacterized protein</fullName>
    </submittedName>
</protein>
<organism evidence="1 2">
    <name type="scientific">Gossypium darwinii</name>
    <name type="common">Darwin's cotton</name>
    <name type="synonym">Gossypium barbadense var. darwinii</name>
    <dbReference type="NCBI Taxonomy" id="34276"/>
    <lineage>
        <taxon>Eukaryota</taxon>
        <taxon>Viridiplantae</taxon>
        <taxon>Streptophyta</taxon>
        <taxon>Embryophyta</taxon>
        <taxon>Tracheophyta</taxon>
        <taxon>Spermatophyta</taxon>
        <taxon>Magnoliopsida</taxon>
        <taxon>eudicotyledons</taxon>
        <taxon>Gunneridae</taxon>
        <taxon>Pentapetalae</taxon>
        <taxon>rosids</taxon>
        <taxon>malvids</taxon>
        <taxon>Malvales</taxon>
        <taxon>Malvaceae</taxon>
        <taxon>Malvoideae</taxon>
        <taxon>Gossypium</taxon>
    </lineage>
</organism>
<evidence type="ECO:0000313" key="2">
    <source>
        <dbReference type="Proteomes" id="UP000323506"/>
    </source>
</evidence>
<accession>A0A5D2CM82</accession>
<dbReference type="Proteomes" id="UP000323506">
    <property type="component" value="Chromosome D05"/>
</dbReference>
<evidence type="ECO:0000313" key="1">
    <source>
        <dbReference type="EMBL" id="TYG70611.1"/>
    </source>
</evidence>
<dbReference type="EMBL" id="CM017705">
    <property type="protein sequence ID" value="TYG70611.1"/>
    <property type="molecule type" value="Genomic_DNA"/>
</dbReference>
<reference evidence="1 2" key="1">
    <citation type="submission" date="2019-06" db="EMBL/GenBank/DDBJ databases">
        <title>WGS assembly of Gossypium darwinii.</title>
        <authorList>
            <person name="Chen Z.J."/>
            <person name="Sreedasyam A."/>
            <person name="Ando A."/>
            <person name="Song Q."/>
            <person name="De L."/>
            <person name="Hulse-Kemp A."/>
            <person name="Ding M."/>
            <person name="Ye W."/>
            <person name="Kirkbride R."/>
            <person name="Jenkins J."/>
            <person name="Plott C."/>
            <person name="Lovell J."/>
            <person name="Lin Y.-M."/>
            <person name="Vaughn R."/>
            <person name="Liu B."/>
            <person name="Li W."/>
            <person name="Simpson S."/>
            <person name="Scheffler B."/>
            <person name="Saski C."/>
            <person name="Grover C."/>
            <person name="Hu G."/>
            <person name="Conover J."/>
            <person name="Carlson J."/>
            <person name="Shu S."/>
            <person name="Boston L."/>
            <person name="Williams M."/>
            <person name="Peterson D."/>
            <person name="Mcgee K."/>
            <person name="Jones D."/>
            <person name="Wendel J."/>
            <person name="Stelly D."/>
            <person name="Grimwood J."/>
            <person name="Schmutz J."/>
        </authorList>
    </citation>
    <scope>NUCLEOTIDE SEQUENCE [LARGE SCALE GENOMIC DNA]</scope>
    <source>
        <strain evidence="1">1808015.09</strain>
    </source>
</reference>